<evidence type="ECO:0000313" key="2">
    <source>
        <dbReference type="EMBL" id="AEM87074.1"/>
    </source>
</evidence>
<accession>G2P7B4</accession>
<keyword evidence="3" id="KW-1185">Reference proteome</keyword>
<gene>
    <name evidence="2" type="ORF">Strvi_7739</name>
</gene>
<name>G2P7B4_STRV4</name>
<dbReference type="KEGG" id="svl:Strvi_7739"/>
<feature type="region of interest" description="Disordered" evidence="1">
    <location>
        <begin position="39"/>
        <end position="63"/>
    </location>
</feature>
<protein>
    <submittedName>
        <fullName evidence="2">Uncharacterized protein</fullName>
    </submittedName>
</protein>
<dbReference type="EMBL" id="CP002994">
    <property type="protein sequence ID" value="AEM87074.1"/>
    <property type="molecule type" value="Genomic_DNA"/>
</dbReference>
<evidence type="ECO:0000256" key="1">
    <source>
        <dbReference type="SAM" id="MobiDB-lite"/>
    </source>
</evidence>
<dbReference type="AlphaFoldDB" id="G2P7B4"/>
<organism evidence="2 3">
    <name type="scientific">Streptomyces violaceusniger (strain Tu 4113)</name>
    <dbReference type="NCBI Taxonomy" id="653045"/>
    <lineage>
        <taxon>Bacteria</taxon>
        <taxon>Bacillati</taxon>
        <taxon>Actinomycetota</taxon>
        <taxon>Actinomycetes</taxon>
        <taxon>Kitasatosporales</taxon>
        <taxon>Streptomycetaceae</taxon>
        <taxon>Streptomyces</taxon>
        <taxon>Streptomyces violaceusniger group</taxon>
    </lineage>
</organism>
<dbReference type="HOGENOM" id="CLU_2884236_0_0_11"/>
<dbReference type="Proteomes" id="UP000008703">
    <property type="component" value="Chromosome"/>
</dbReference>
<dbReference type="RefSeq" id="WP_014060544.1">
    <property type="nucleotide sequence ID" value="NC_015957.1"/>
</dbReference>
<reference evidence="2" key="1">
    <citation type="submission" date="2011-08" db="EMBL/GenBank/DDBJ databases">
        <title>Complete sequence of chromosome of Streptomyces violaceusniger Tu 4113.</title>
        <authorList>
            <consortium name="US DOE Joint Genome Institute"/>
            <person name="Lucas S."/>
            <person name="Han J."/>
            <person name="Lapidus A."/>
            <person name="Cheng J.-F."/>
            <person name="Goodwin L."/>
            <person name="Pitluck S."/>
            <person name="Peters L."/>
            <person name="Ivanova N."/>
            <person name="Daligault H."/>
            <person name="Detter J.C."/>
            <person name="Han C."/>
            <person name="Tapia R."/>
            <person name="Land M."/>
            <person name="Hauser L."/>
            <person name="Kyrpides N."/>
            <person name="Ivanova N."/>
            <person name="Pagani I."/>
            <person name="Hagen A."/>
            <person name="Katz L."/>
            <person name="Fiedler H.-P."/>
            <person name="Keasling J."/>
            <person name="Fortman J."/>
            <person name="Woyke T."/>
        </authorList>
    </citation>
    <scope>NUCLEOTIDE SEQUENCE [LARGE SCALE GENOMIC DNA]</scope>
    <source>
        <strain evidence="2">Tu 4113</strain>
    </source>
</reference>
<proteinExistence type="predicted"/>
<evidence type="ECO:0000313" key="3">
    <source>
        <dbReference type="Proteomes" id="UP000008703"/>
    </source>
</evidence>
<sequence>MKNPFKRTSTEDVADVCERAASGTDDPETAEQYRLGAQLAQQGLVPPHIKGSTAGGKKSRRRG</sequence>